<gene>
    <name evidence="1" type="ORF">J2853_002513</name>
</gene>
<dbReference type="Proteomes" id="UP001225356">
    <property type="component" value="Unassembled WGS sequence"/>
</dbReference>
<dbReference type="RefSeq" id="WP_307557425.1">
    <property type="nucleotide sequence ID" value="NZ_JAUSQU010000001.1"/>
</dbReference>
<name>A0ABT9Q977_9ACTN</name>
<reference evidence="1 2" key="1">
    <citation type="submission" date="2023-07" db="EMBL/GenBank/DDBJ databases">
        <title>Sequencing the genomes of 1000 actinobacteria strains.</title>
        <authorList>
            <person name="Klenk H.-P."/>
        </authorList>
    </citation>
    <scope>NUCLEOTIDE SEQUENCE [LARGE SCALE GENOMIC DNA]</scope>
    <source>
        <strain evidence="1 2">DSM 46740</strain>
    </source>
</reference>
<dbReference type="EMBL" id="JAUSQU010000001">
    <property type="protein sequence ID" value="MDP9843302.1"/>
    <property type="molecule type" value="Genomic_DNA"/>
</dbReference>
<comment type="caution">
    <text evidence="1">The sequence shown here is derived from an EMBL/GenBank/DDBJ whole genome shotgun (WGS) entry which is preliminary data.</text>
</comment>
<proteinExistence type="predicted"/>
<protein>
    <recommendedName>
        <fullName evidence="3">HTH cro/C1-type domain-containing protein</fullName>
    </recommendedName>
</protein>
<keyword evidence="2" id="KW-1185">Reference proteome</keyword>
<evidence type="ECO:0000313" key="2">
    <source>
        <dbReference type="Proteomes" id="UP001225356"/>
    </source>
</evidence>
<accession>A0ABT9Q977</accession>
<evidence type="ECO:0000313" key="1">
    <source>
        <dbReference type="EMBL" id="MDP9843302.1"/>
    </source>
</evidence>
<evidence type="ECO:0008006" key="3">
    <source>
        <dbReference type="Google" id="ProtNLM"/>
    </source>
</evidence>
<organism evidence="1 2">
    <name type="scientific">Streptosporangium lutulentum</name>
    <dbReference type="NCBI Taxonomy" id="1461250"/>
    <lineage>
        <taxon>Bacteria</taxon>
        <taxon>Bacillati</taxon>
        <taxon>Actinomycetota</taxon>
        <taxon>Actinomycetes</taxon>
        <taxon>Streptosporangiales</taxon>
        <taxon>Streptosporangiaceae</taxon>
        <taxon>Streptosporangium</taxon>
    </lineage>
</organism>
<sequence length="332" mass="36504">MAGNTTVRKPRTYVEGARHGTLTGYTEDLCGCEKCLPLATKVQKMYRLGLKLKVDAAPVRRRINELRRTMSLQDLANQSGLTRVTITKIQYGKQAGVLRGTAEKIFAVTPMNGKNMLIDATGSRRRVQALTAMGWTSDEISVRIGQQNGSTRTNLTDVLNNPRVTRGLADSIIAVYAEMSAQKPLMGFGNRRAKARAQRRKWAPPPAWGGANIDDPAARPDWEAVLCEFVVCGRSVRPGRSHCGQCGKWLEEHGTLDGYVPSRNGEALVENARFISRAEGLSLSEETEATLVAERLGVPMLTMKRALERRPQKDRNTDTQAELLAELSGAAK</sequence>